<reference evidence="2" key="1">
    <citation type="submission" date="2014-11" db="EMBL/GenBank/DDBJ databases">
        <authorList>
            <person name="Amaro Gonzalez C."/>
        </authorList>
    </citation>
    <scope>NUCLEOTIDE SEQUENCE</scope>
</reference>
<accession>A0A0E9XAK5</accession>
<sequence length="49" mass="5136">MAASTSHCLRSRGWASSGETCWPALWRKTATASPPPSSSCTSTLSFMGS</sequence>
<feature type="region of interest" description="Disordered" evidence="1">
    <location>
        <begin position="30"/>
        <end position="49"/>
    </location>
</feature>
<protein>
    <submittedName>
        <fullName evidence="2">Uncharacterized protein</fullName>
    </submittedName>
</protein>
<name>A0A0E9XAK5_ANGAN</name>
<dbReference type="EMBL" id="GBXM01009101">
    <property type="protein sequence ID" value="JAH99476.1"/>
    <property type="molecule type" value="Transcribed_RNA"/>
</dbReference>
<dbReference type="AlphaFoldDB" id="A0A0E9XAK5"/>
<feature type="compositionally biased region" description="Low complexity" evidence="1">
    <location>
        <begin position="38"/>
        <end position="49"/>
    </location>
</feature>
<evidence type="ECO:0000256" key="1">
    <source>
        <dbReference type="SAM" id="MobiDB-lite"/>
    </source>
</evidence>
<evidence type="ECO:0000313" key="2">
    <source>
        <dbReference type="EMBL" id="JAH99476.1"/>
    </source>
</evidence>
<organism evidence="2">
    <name type="scientific">Anguilla anguilla</name>
    <name type="common">European freshwater eel</name>
    <name type="synonym">Muraena anguilla</name>
    <dbReference type="NCBI Taxonomy" id="7936"/>
    <lineage>
        <taxon>Eukaryota</taxon>
        <taxon>Metazoa</taxon>
        <taxon>Chordata</taxon>
        <taxon>Craniata</taxon>
        <taxon>Vertebrata</taxon>
        <taxon>Euteleostomi</taxon>
        <taxon>Actinopterygii</taxon>
        <taxon>Neopterygii</taxon>
        <taxon>Teleostei</taxon>
        <taxon>Anguilliformes</taxon>
        <taxon>Anguillidae</taxon>
        <taxon>Anguilla</taxon>
    </lineage>
</organism>
<proteinExistence type="predicted"/>
<reference evidence="2" key="2">
    <citation type="journal article" date="2015" name="Fish Shellfish Immunol.">
        <title>Early steps in the European eel (Anguilla anguilla)-Vibrio vulnificus interaction in the gills: Role of the RtxA13 toxin.</title>
        <authorList>
            <person name="Callol A."/>
            <person name="Pajuelo D."/>
            <person name="Ebbesson L."/>
            <person name="Teles M."/>
            <person name="MacKenzie S."/>
            <person name="Amaro C."/>
        </authorList>
    </citation>
    <scope>NUCLEOTIDE SEQUENCE</scope>
</reference>